<dbReference type="OrthoDB" id="9775296at2"/>
<keyword evidence="2" id="KW-0560">Oxidoreductase</keyword>
<dbReference type="InterPro" id="IPR002347">
    <property type="entry name" value="SDR_fam"/>
</dbReference>
<protein>
    <submittedName>
        <fullName evidence="4">SDR family oxidoreductase</fullName>
    </submittedName>
</protein>
<evidence type="ECO:0000256" key="1">
    <source>
        <dbReference type="ARBA" id="ARBA00006484"/>
    </source>
</evidence>
<keyword evidence="5" id="KW-1185">Reference proteome</keyword>
<dbReference type="Proteomes" id="UP000279446">
    <property type="component" value="Unassembled WGS sequence"/>
</dbReference>
<dbReference type="GO" id="GO:0016491">
    <property type="term" value="F:oxidoreductase activity"/>
    <property type="evidence" value="ECO:0007669"/>
    <property type="project" value="UniProtKB-KW"/>
</dbReference>
<evidence type="ECO:0000256" key="3">
    <source>
        <dbReference type="RuleBase" id="RU000363"/>
    </source>
</evidence>
<gene>
    <name evidence="4" type="ORF">EJP82_14870</name>
</gene>
<accession>A0A433Y899</accession>
<evidence type="ECO:0000256" key="2">
    <source>
        <dbReference type="ARBA" id="ARBA00023002"/>
    </source>
</evidence>
<comment type="caution">
    <text evidence="4">The sequence shown here is derived from an EMBL/GenBank/DDBJ whole genome shotgun (WGS) entry which is preliminary data.</text>
</comment>
<dbReference type="Gene3D" id="3.40.50.720">
    <property type="entry name" value="NAD(P)-binding Rossmann-like Domain"/>
    <property type="match status" value="1"/>
</dbReference>
<dbReference type="PRINTS" id="PR00081">
    <property type="entry name" value="GDHRDH"/>
</dbReference>
<sequence length="275" mass="30856">MKTIFITGASSGIGRATVRHFAERGWNVVATMRTPEKEIEFMPLNNVLVLKLDVEKKETIQNAVTKAIQHFGKIDVLLNNAGYGTMGILEAATDEQIRRQFEVNVFGLINMTKAMLPHYRSNQEGMLINISSMGGIVTFPTMSLYHSTKFAVEGLSESLSYELLSQNIKVKLIEPGAIHTDFGGRSMEFYFDDSLTDYKQFTTTFLGKLSEMEKSPTYASPPELVAEAIFQAATDGTNQFRYVIGEDAKMLIQMKEDCDDEDYLSNITQHFLNQA</sequence>
<dbReference type="Pfam" id="PF00106">
    <property type="entry name" value="adh_short"/>
    <property type="match status" value="1"/>
</dbReference>
<evidence type="ECO:0000313" key="5">
    <source>
        <dbReference type="Proteomes" id="UP000279446"/>
    </source>
</evidence>
<reference evidence="4 5" key="1">
    <citation type="submission" date="2018-12" db="EMBL/GenBank/DDBJ databases">
        <authorList>
            <person name="Sun L."/>
            <person name="Chen Z."/>
        </authorList>
    </citation>
    <scope>NUCLEOTIDE SEQUENCE [LARGE SCALE GENOMIC DNA]</scope>
    <source>
        <strain evidence="4 5">DSM 15890</strain>
    </source>
</reference>
<dbReference type="AlphaFoldDB" id="A0A433Y899"/>
<dbReference type="PRINTS" id="PR00080">
    <property type="entry name" value="SDRFAMILY"/>
</dbReference>
<dbReference type="EMBL" id="RZNY01000011">
    <property type="protein sequence ID" value="RUT45571.1"/>
    <property type="molecule type" value="Genomic_DNA"/>
</dbReference>
<dbReference type="InterPro" id="IPR036291">
    <property type="entry name" value="NAD(P)-bd_dom_sf"/>
</dbReference>
<dbReference type="PANTHER" id="PTHR43976:SF16">
    <property type="entry name" value="SHORT-CHAIN DEHYDROGENASE_REDUCTASE FAMILY PROTEIN"/>
    <property type="match status" value="1"/>
</dbReference>
<name>A0A433Y899_9BACL</name>
<dbReference type="InterPro" id="IPR051911">
    <property type="entry name" value="SDR_oxidoreductase"/>
</dbReference>
<dbReference type="SUPFAM" id="SSF51735">
    <property type="entry name" value="NAD(P)-binding Rossmann-fold domains"/>
    <property type="match status" value="1"/>
</dbReference>
<proteinExistence type="inferred from homology"/>
<evidence type="ECO:0000313" key="4">
    <source>
        <dbReference type="EMBL" id="RUT45571.1"/>
    </source>
</evidence>
<organism evidence="4 5">
    <name type="scientific">Paenibacillus anaericanus</name>
    <dbReference type="NCBI Taxonomy" id="170367"/>
    <lineage>
        <taxon>Bacteria</taxon>
        <taxon>Bacillati</taxon>
        <taxon>Bacillota</taxon>
        <taxon>Bacilli</taxon>
        <taxon>Bacillales</taxon>
        <taxon>Paenibacillaceae</taxon>
        <taxon>Paenibacillus</taxon>
    </lineage>
</organism>
<comment type="similarity">
    <text evidence="1 3">Belongs to the short-chain dehydrogenases/reductases (SDR) family.</text>
</comment>
<dbReference type="PANTHER" id="PTHR43976">
    <property type="entry name" value="SHORT CHAIN DEHYDROGENASE"/>
    <property type="match status" value="1"/>
</dbReference>
<dbReference type="CDD" id="cd05374">
    <property type="entry name" value="17beta-HSD-like_SDR_c"/>
    <property type="match status" value="1"/>
</dbReference>
<dbReference type="RefSeq" id="WP_127192846.1">
    <property type="nucleotide sequence ID" value="NZ_RZNY01000011.1"/>
</dbReference>